<feature type="compositionally biased region" description="Basic and acidic residues" evidence="7">
    <location>
        <begin position="483"/>
        <end position="493"/>
    </location>
</feature>
<keyword evidence="2" id="KW-0812">Transmembrane</keyword>
<keyword evidence="3" id="KW-0732">Signal</keyword>
<dbReference type="GO" id="GO:0015627">
    <property type="term" value="C:type II protein secretion system complex"/>
    <property type="evidence" value="ECO:0007669"/>
    <property type="project" value="TreeGrafter"/>
</dbReference>
<reference evidence="11 12" key="1">
    <citation type="journal article" date="2016" name="BMC Genomics">
        <title>Combined genomic and structural analyses of a cultured magnetotactic bacterium reveals its niche adaptation to a dynamic environment.</title>
        <authorList>
            <person name="Araujo A.C."/>
            <person name="Morillo V."/>
            <person name="Cypriano J."/>
            <person name="Teixeira L.C."/>
            <person name="Leao P."/>
            <person name="Lyra S."/>
            <person name="Almeida L.G."/>
            <person name="Bazylinski D.A."/>
            <person name="Vasconcellos A.T."/>
            <person name="Abreu F."/>
            <person name="Lins U."/>
        </authorList>
    </citation>
    <scope>NUCLEOTIDE SEQUENCE [LARGE SCALE GENOMIC DNA]</scope>
    <source>
        <strain evidence="11 12">IT-1</strain>
    </source>
</reference>
<dbReference type="PANTHER" id="PTHR30332">
    <property type="entry name" value="PROBABLE GENERAL SECRETION PATHWAY PROTEIN D"/>
    <property type="match status" value="1"/>
</dbReference>
<dbReference type="Gene3D" id="3.30.1370.120">
    <property type="match status" value="2"/>
</dbReference>
<evidence type="ECO:0000259" key="9">
    <source>
        <dbReference type="Pfam" id="PF03958"/>
    </source>
</evidence>
<evidence type="ECO:0000313" key="11">
    <source>
        <dbReference type="EMBL" id="OSM07332.1"/>
    </source>
</evidence>
<evidence type="ECO:0000256" key="3">
    <source>
        <dbReference type="ARBA" id="ARBA00022729"/>
    </source>
</evidence>
<feature type="region of interest" description="Disordered" evidence="7">
    <location>
        <begin position="480"/>
        <end position="508"/>
    </location>
</feature>
<protein>
    <submittedName>
        <fullName evidence="11">Putative type II and III secretion system protein</fullName>
    </submittedName>
</protein>
<evidence type="ECO:0000256" key="7">
    <source>
        <dbReference type="SAM" id="MobiDB-lite"/>
    </source>
</evidence>
<evidence type="ECO:0000256" key="5">
    <source>
        <dbReference type="RuleBase" id="RU004003"/>
    </source>
</evidence>
<evidence type="ECO:0000256" key="4">
    <source>
        <dbReference type="ARBA" id="ARBA00023136"/>
    </source>
</evidence>
<evidence type="ECO:0000259" key="8">
    <source>
        <dbReference type="Pfam" id="PF00263"/>
    </source>
</evidence>
<comment type="similarity">
    <text evidence="5">Belongs to the bacterial secretin family.</text>
</comment>
<dbReference type="InterPro" id="IPR004846">
    <property type="entry name" value="T2SS/T3SS_dom"/>
</dbReference>
<dbReference type="STRING" id="1434232.MAIT1_04449"/>
<evidence type="ECO:0000256" key="2">
    <source>
        <dbReference type="ARBA" id="ARBA00022692"/>
    </source>
</evidence>
<proteinExistence type="inferred from homology"/>
<dbReference type="EMBL" id="LVJN01000014">
    <property type="protein sequence ID" value="OSM07332.1"/>
    <property type="molecule type" value="Genomic_DNA"/>
</dbReference>
<accession>A0A1Y2K9B6</accession>
<evidence type="ECO:0000256" key="1">
    <source>
        <dbReference type="ARBA" id="ARBA00004370"/>
    </source>
</evidence>
<dbReference type="Gene3D" id="3.55.50.30">
    <property type="match status" value="1"/>
</dbReference>
<evidence type="ECO:0000313" key="12">
    <source>
        <dbReference type="Proteomes" id="UP000194003"/>
    </source>
</evidence>
<dbReference type="PANTHER" id="PTHR30332:SF24">
    <property type="entry name" value="SECRETIN GSPD-RELATED"/>
    <property type="match status" value="1"/>
</dbReference>
<keyword evidence="12" id="KW-1185">Reference proteome</keyword>
<feature type="domain" description="GspD-like N0" evidence="10">
    <location>
        <begin position="18"/>
        <end position="87"/>
    </location>
</feature>
<dbReference type="Proteomes" id="UP000194003">
    <property type="component" value="Unassembled WGS sequence"/>
</dbReference>
<evidence type="ECO:0000259" key="10">
    <source>
        <dbReference type="Pfam" id="PF21305"/>
    </source>
</evidence>
<dbReference type="GO" id="GO:0009306">
    <property type="term" value="P:protein secretion"/>
    <property type="evidence" value="ECO:0007669"/>
    <property type="project" value="InterPro"/>
</dbReference>
<feature type="domain" description="Type II/III secretion system secretin-like" evidence="8">
    <location>
        <begin position="313"/>
        <end position="474"/>
    </location>
</feature>
<dbReference type="InterPro" id="IPR005644">
    <property type="entry name" value="NolW-like"/>
</dbReference>
<comment type="caution">
    <text evidence="11">The sequence shown here is derived from an EMBL/GenBank/DDBJ whole genome shotgun (WGS) entry which is preliminary data.</text>
</comment>
<organism evidence="11 12">
    <name type="scientific">Magnetofaba australis IT-1</name>
    <dbReference type="NCBI Taxonomy" id="1434232"/>
    <lineage>
        <taxon>Bacteria</taxon>
        <taxon>Pseudomonadati</taxon>
        <taxon>Pseudomonadota</taxon>
        <taxon>Magnetococcia</taxon>
        <taxon>Magnetococcales</taxon>
        <taxon>Magnetococcaceae</taxon>
        <taxon>Magnetofaba</taxon>
    </lineage>
</organism>
<keyword evidence="6" id="KW-0813">Transport</keyword>
<dbReference type="Pfam" id="PF03958">
    <property type="entry name" value="Secretin_N"/>
    <property type="match status" value="2"/>
</dbReference>
<dbReference type="GO" id="GO:0009279">
    <property type="term" value="C:cell outer membrane"/>
    <property type="evidence" value="ECO:0007669"/>
    <property type="project" value="UniProtKB-SubCell"/>
</dbReference>
<dbReference type="InterPro" id="IPR001775">
    <property type="entry name" value="GspD/PilQ"/>
</dbReference>
<dbReference type="InterPro" id="IPR038591">
    <property type="entry name" value="NolW-like_sf"/>
</dbReference>
<dbReference type="InterPro" id="IPR049371">
    <property type="entry name" value="GspD-like_N0"/>
</dbReference>
<sequence length="508" mass="55639">MANDKSGRQISKEEKILINFRDTELMAVLEYYAKLIGKTFVPEENIKGRVTVLSPEPVSRANAIKLLFSILDMRGYAVVEVDGFYKVIKKQVAMKSSVAAFSPKEAGDRLVTEVIQPRHVKARAMVDSFRRLISSEGSVTADESANFLVITDSAANVKKLKSLIYRIDKPGDEPVTQNYRLHYLTVKEVAPTLEKLLADSNVQQNQKAPKVLFDERTNTVIISAVPALQTQAEKTLNALDVRTLQVLLEARIVEVTLDESSRMGLNWAALIKGDDFNTTLSLVESGGNSTTASTGINASIVQAGAYSVILNMLESDTRARVLSSPHLVTSNNQEASLSVGEEIPMLKEFRLDANNNPIETYERQKVGLDLTIRPTIADNHDVTLNLNMKLSSVLQEIDAGRSFSTSQREVKTTVVVKDAQTLIISGLIRDDFSRGSIGAPFLKDIPILGKALGAQSDVGAKRELLLLITPTVIRTEADVNAASDRESRKHPEAVKAGAVHAEPGEFEL</sequence>
<dbReference type="AlphaFoldDB" id="A0A1Y2K9B6"/>
<dbReference type="Pfam" id="PF00263">
    <property type="entry name" value="Secretin"/>
    <property type="match status" value="1"/>
</dbReference>
<dbReference type="Pfam" id="PF21305">
    <property type="entry name" value="type_II_gspD_N0"/>
    <property type="match status" value="1"/>
</dbReference>
<keyword evidence="4" id="KW-0472">Membrane</keyword>
<feature type="domain" description="NolW-like" evidence="9">
    <location>
        <begin position="176"/>
        <end position="245"/>
    </location>
</feature>
<gene>
    <name evidence="11" type="ORF">MAIT1_04449</name>
</gene>
<comment type="subcellular location">
    <subcellularLocation>
        <location evidence="6">Cell outer membrane</location>
    </subcellularLocation>
    <subcellularLocation>
        <location evidence="1">Membrane</location>
    </subcellularLocation>
</comment>
<dbReference type="PRINTS" id="PR00811">
    <property type="entry name" value="BCTERIALGSPD"/>
</dbReference>
<feature type="domain" description="NolW-like" evidence="9">
    <location>
        <begin position="112"/>
        <end position="172"/>
    </location>
</feature>
<evidence type="ECO:0000256" key="6">
    <source>
        <dbReference type="RuleBase" id="RU004004"/>
    </source>
</evidence>
<name>A0A1Y2K9B6_9PROT</name>
<dbReference type="InterPro" id="IPR050810">
    <property type="entry name" value="Bact_Secretion_Sys_Channel"/>
</dbReference>